<feature type="transmembrane region" description="Helical" evidence="4">
    <location>
        <begin position="169"/>
        <end position="190"/>
    </location>
</feature>
<keyword evidence="1 4" id="KW-0812">Transmembrane</keyword>
<dbReference type="Gene3D" id="1.20.1250.20">
    <property type="entry name" value="MFS general substrate transporter like domains"/>
    <property type="match status" value="1"/>
</dbReference>
<evidence type="ECO:0000313" key="7">
    <source>
        <dbReference type="Proteomes" id="UP001595957"/>
    </source>
</evidence>
<evidence type="ECO:0000256" key="3">
    <source>
        <dbReference type="ARBA" id="ARBA00023136"/>
    </source>
</evidence>
<evidence type="ECO:0000256" key="4">
    <source>
        <dbReference type="SAM" id="Phobius"/>
    </source>
</evidence>
<feature type="transmembrane region" description="Helical" evidence="4">
    <location>
        <begin position="137"/>
        <end position="157"/>
    </location>
</feature>
<feature type="domain" description="Major facilitator superfamily (MFS) profile" evidence="5">
    <location>
        <begin position="13"/>
        <end position="401"/>
    </location>
</feature>
<keyword evidence="2 4" id="KW-1133">Transmembrane helix</keyword>
<dbReference type="PROSITE" id="PS50850">
    <property type="entry name" value="MFS"/>
    <property type="match status" value="1"/>
</dbReference>
<evidence type="ECO:0000256" key="2">
    <source>
        <dbReference type="ARBA" id="ARBA00022989"/>
    </source>
</evidence>
<dbReference type="EMBL" id="JBHSFZ010000058">
    <property type="protein sequence ID" value="MFC4595836.1"/>
    <property type="molecule type" value="Genomic_DNA"/>
</dbReference>
<evidence type="ECO:0000313" key="6">
    <source>
        <dbReference type="EMBL" id="MFC4595836.1"/>
    </source>
</evidence>
<feature type="transmembrane region" description="Helical" evidence="4">
    <location>
        <begin position="312"/>
        <end position="334"/>
    </location>
</feature>
<protein>
    <submittedName>
        <fullName evidence="6">MFS transporter</fullName>
    </submittedName>
</protein>
<dbReference type="Pfam" id="PF07690">
    <property type="entry name" value="MFS_1"/>
    <property type="match status" value="1"/>
</dbReference>
<feature type="transmembrane region" description="Helical" evidence="4">
    <location>
        <begin position="346"/>
        <end position="365"/>
    </location>
</feature>
<feature type="transmembrane region" description="Helical" evidence="4">
    <location>
        <begin position="286"/>
        <end position="306"/>
    </location>
</feature>
<dbReference type="PANTHER" id="PTHR11360">
    <property type="entry name" value="MONOCARBOXYLATE TRANSPORTER"/>
    <property type="match status" value="1"/>
</dbReference>
<feature type="transmembrane region" description="Helical" evidence="4">
    <location>
        <begin position="222"/>
        <end position="244"/>
    </location>
</feature>
<keyword evidence="3 4" id="KW-0472">Membrane</keyword>
<feature type="transmembrane region" description="Helical" evidence="4">
    <location>
        <begin position="12"/>
        <end position="30"/>
    </location>
</feature>
<organism evidence="6 7">
    <name type="scientific">Sphingobium tyrosinilyticum</name>
    <dbReference type="NCBI Taxonomy" id="2715436"/>
    <lineage>
        <taxon>Bacteria</taxon>
        <taxon>Pseudomonadati</taxon>
        <taxon>Pseudomonadota</taxon>
        <taxon>Alphaproteobacteria</taxon>
        <taxon>Sphingomonadales</taxon>
        <taxon>Sphingomonadaceae</taxon>
        <taxon>Sphingobium</taxon>
    </lineage>
</organism>
<dbReference type="SUPFAM" id="SSF103473">
    <property type="entry name" value="MFS general substrate transporter"/>
    <property type="match status" value="1"/>
</dbReference>
<feature type="transmembrane region" description="Helical" evidence="4">
    <location>
        <begin position="103"/>
        <end position="125"/>
    </location>
</feature>
<feature type="transmembrane region" description="Helical" evidence="4">
    <location>
        <begin position="79"/>
        <end position="97"/>
    </location>
</feature>
<reference evidence="7" key="1">
    <citation type="journal article" date="2019" name="Int. J. Syst. Evol. Microbiol.">
        <title>The Global Catalogue of Microorganisms (GCM) 10K type strain sequencing project: providing services to taxonomists for standard genome sequencing and annotation.</title>
        <authorList>
            <consortium name="The Broad Institute Genomics Platform"/>
            <consortium name="The Broad Institute Genome Sequencing Center for Infectious Disease"/>
            <person name="Wu L."/>
            <person name="Ma J."/>
        </authorList>
    </citation>
    <scope>NUCLEOTIDE SEQUENCE [LARGE SCALE GENOMIC DNA]</scope>
    <source>
        <strain evidence="7">NBRC 103632</strain>
    </source>
</reference>
<proteinExistence type="predicted"/>
<dbReference type="InterPro" id="IPR036259">
    <property type="entry name" value="MFS_trans_sf"/>
</dbReference>
<dbReference type="InterPro" id="IPR011701">
    <property type="entry name" value="MFS"/>
</dbReference>
<dbReference type="InterPro" id="IPR050327">
    <property type="entry name" value="Proton-linked_MCT"/>
</dbReference>
<feature type="transmembrane region" description="Helical" evidence="4">
    <location>
        <begin position="50"/>
        <end position="72"/>
    </location>
</feature>
<comment type="caution">
    <text evidence="6">The sequence shown here is derived from an EMBL/GenBank/DDBJ whole genome shotgun (WGS) entry which is preliminary data.</text>
</comment>
<feature type="transmembrane region" description="Helical" evidence="4">
    <location>
        <begin position="377"/>
        <end position="398"/>
    </location>
</feature>
<sequence length="420" mass="43780">MSAAKQEWARMWPLPLVAMIGITGSASVGYSASVFMEPITREFGWTRAEFFSAVTMQMIAGMLIIPFVGLLIDRLGSRVLAIVGTVTFVMSFSALGLANGALWQWFLLAGLQIIGAALITQPVWVKPVIGQFDASRGLAMAIALSGNGVANTIWPFIAAALIEWVGWRAAYMSIALGWAAVSLPLTLLFFRDGRRVKGAATVAANSPAARPPLLPTVLSAPFLFLTASGALFSCAVFGLTLHLVPLLRGAGVTTVTAGAIAGLAGISAVIGRLGTGYLLDRLPTRLVGIIVFVLPIIVCSLLWTGAGAVPLYMLAAILLGLAAGAEIDVVTFIASRQFDQRIFGSIYAVVIASFGGAASLGPLLAGALFDARGNYDVFLLCAASLSAIGAMLMAMVAIQPAQSRTPNNLDQIPVPADAKS</sequence>
<feature type="transmembrane region" description="Helical" evidence="4">
    <location>
        <begin position="250"/>
        <end position="274"/>
    </location>
</feature>
<dbReference type="Proteomes" id="UP001595957">
    <property type="component" value="Unassembled WGS sequence"/>
</dbReference>
<evidence type="ECO:0000256" key="1">
    <source>
        <dbReference type="ARBA" id="ARBA00022692"/>
    </source>
</evidence>
<accession>A0ABV9F1S6</accession>
<dbReference type="RefSeq" id="WP_380806528.1">
    <property type="nucleotide sequence ID" value="NZ_JBHSFZ010000058.1"/>
</dbReference>
<dbReference type="InterPro" id="IPR020846">
    <property type="entry name" value="MFS_dom"/>
</dbReference>
<name>A0ABV9F1S6_9SPHN</name>
<dbReference type="PANTHER" id="PTHR11360:SF290">
    <property type="entry name" value="MONOCARBOXYLATE MFS PERMEASE"/>
    <property type="match status" value="1"/>
</dbReference>
<keyword evidence="7" id="KW-1185">Reference proteome</keyword>
<gene>
    <name evidence="6" type="ORF">ACFO3E_16870</name>
</gene>
<evidence type="ECO:0000259" key="5">
    <source>
        <dbReference type="PROSITE" id="PS50850"/>
    </source>
</evidence>